<reference evidence="1 2" key="1">
    <citation type="submission" date="2021-06" db="EMBL/GenBank/DDBJ databases">
        <title>Caerostris extrusa draft genome.</title>
        <authorList>
            <person name="Kono N."/>
            <person name="Arakawa K."/>
        </authorList>
    </citation>
    <scope>NUCLEOTIDE SEQUENCE [LARGE SCALE GENOMIC DNA]</scope>
</reference>
<accession>A0AAV4T3C8</accession>
<dbReference type="AlphaFoldDB" id="A0AAV4T3C8"/>
<proteinExistence type="predicted"/>
<gene>
    <name evidence="1" type="ORF">CEXT_567521</name>
</gene>
<evidence type="ECO:0000313" key="2">
    <source>
        <dbReference type="Proteomes" id="UP001054945"/>
    </source>
</evidence>
<name>A0AAV4T3C8_CAEEX</name>
<protein>
    <submittedName>
        <fullName evidence="1">Uncharacterized protein</fullName>
    </submittedName>
</protein>
<comment type="caution">
    <text evidence="1">The sequence shown here is derived from an EMBL/GenBank/DDBJ whole genome shotgun (WGS) entry which is preliminary data.</text>
</comment>
<evidence type="ECO:0000313" key="1">
    <source>
        <dbReference type="EMBL" id="GIY39260.1"/>
    </source>
</evidence>
<organism evidence="1 2">
    <name type="scientific">Caerostris extrusa</name>
    <name type="common">Bark spider</name>
    <name type="synonym">Caerostris bankana</name>
    <dbReference type="NCBI Taxonomy" id="172846"/>
    <lineage>
        <taxon>Eukaryota</taxon>
        <taxon>Metazoa</taxon>
        <taxon>Ecdysozoa</taxon>
        <taxon>Arthropoda</taxon>
        <taxon>Chelicerata</taxon>
        <taxon>Arachnida</taxon>
        <taxon>Araneae</taxon>
        <taxon>Araneomorphae</taxon>
        <taxon>Entelegynae</taxon>
        <taxon>Araneoidea</taxon>
        <taxon>Araneidae</taxon>
        <taxon>Caerostris</taxon>
    </lineage>
</organism>
<dbReference type="Proteomes" id="UP001054945">
    <property type="component" value="Unassembled WGS sequence"/>
</dbReference>
<keyword evidence="2" id="KW-1185">Reference proteome</keyword>
<dbReference type="EMBL" id="BPLR01010436">
    <property type="protein sequence ID" value="GIY39260.1"/>
    <property type="molecule type" value="Genomic_DNA"/>
</dbReference>
<sequence>MKCIRGVPRYIISPPSEGLTKGLSPPPVPPGQLLQPKEHIRNGLPHALPDSTILTSLTTESFAVFRIEFENSFSREHRL</sequence>